<dbReference type="InterPro" id="IPR053216">
    <property type="entry name" value="Appressorial_penetr-assoc"/>
</dbReference>
<feature type="compositionally biased region" description="Basic and acidic residues" evidence="1">
    <location>
        <begin position="397"/>
        <end position="406"/>
    </location>
</feature>
<feature type="signal peptide" evidence="2">
    <location>
        <begin position="1"/>
        <end position="20"/>
    </location>
</feature>
<feature type="region of interest" description="Disordered" evidence="1">
    <location>
        <begin position="36"/>
        <end position="86"/>
    </location>
</feature>
<name>A0AAN6II37_9EURO</name>
<dbReference type="PANTHER" id="PTHR34587:SF2">
    <property type="entry name" value="G-PROTEIN COUPLED RECEPTORS FAMILY 1 PROFILE DOMAIN-CONTAINING PROTEIN"/>
    <property type="match status" value="1"/>
</dbReference>
<gene>
    <name evidence="3" type="ORF">EDD36DRAFT_427431</name>
</gene>
<feature type="compositionally biased region" description="Low complexity" evidence="1">
    <location>
        <begin position="39"/>
        <end position="73"/>
    </location>
</feature>
<dbReference type="PANTHER" id="PTHR34587">
    <property type="entry name" value="VWFA DOMAIN-CONTAINING PROTEIN"/>
    <property type="match status" value="1"/>
</dbReference>
<feature type="chain" id="PRO_5042836890" description="Ribosomal protein s17" evidence="2">
    <location>
        <begin position="21"/>
        <end position="406"/>
    </location>
</feature>
<sequence length="406" mass="38867">MKTTQIMMLALAALTSTAIAKGTGGAGGNTGNTGGNANAGGNTNTGGNANTGGANTSSASAATSSGTSASTSSGSGGGNANDLTLLSGNVQTGSQSVGNLSVAGTSPSATDNANFINFCSGKTLTNGLQVTAGSCNGIVMGDIPSNENMISSIVVFPAPAQDIDANTPFSVTVQTQNLVAGSFTDATNTYYSAPQALQGGNVVGHTHVTIQDLGNNLAPSTPPDPKTFAFFKGINDDGNGAGLLAANVTAGLPAGFYRVCTMTSSSNHQPVLMPVAQRGAQDDCQKFTVGQGGSSSTSSTSTSTGGGNGGGNAKAVAAGGNAASASSAAAAATASISTTTNSTSTGGNTAAQGGNTAAQGGNTAAQGGNTGAQGGNTGAQGGGAQGGKGGRGRYHRERFAARDIIV</sequence>
<feature type="compositionally biased region" description="Gly residues" evidence="1">
    <location>
        <begin position="368"/>
        <end position="389"/>
    </location>
</feature>
<feature type="compositionally biased region" description="Low complexity" evidence="1">
    <location>
        <begin position="338"/>
        <end position="367"/>
    </location>
</feature>
<feature type="region of interest" description="Disordered" evidence="1">
    <location>
        <begin position="286"/>
        <end position="310"/>
    </location>
</feature>
<keyword evidence="2" id="KW-0732">Signal</keyword>
<protein>
    <recommendedName>
        <fullName evidence="5">Ribosomal protein s17</fullName>
    </recommendedName>
</protein>
<proteinExistence type="predicted"/>
<dbReference type="EMBL" id="MU404350">
    <property type="protein sequence ID" value="KAI1618922.1"/>
    <property type="molecule type" value="Genomic_DNA"/>
</dbReference>
<organism evidence="3 4">
    <name type="scientific">Exophiala viscosa</name>
    <dbReference type="NCBI Taxonomy" id="2486360"/>
    <lineage>
        <taxon>Eukaryota</taxon>
        <taxon>Fungi</taxon>
        <taxon>Dikarya</taxon>
        <taxon>Ascomycota</taxon>
        <taxon>Pezizomycotina</taxon>
        <taxon>Eurotiomycetes</taxon>
        <taxon>Chaetothyriomycetidae</taxon>
        <taxon>Chaetothyriales</taxon>
        <taxon>Herpotrichiellaceae</taxon>
        <taxon>Exophiala</taxon>
    </lineage>
</organism>
<evidence type="ECO:0000313" key="4">
    <source>
        <dbReference type="Proteomes" id="UP001203852"/>
    </source>
</evidence>
<evidence type="ECO:0008006" key="5">
    <source>
        <dbReference type="Google" id="ProtNLM"/>
    </source>
</evidence>
<feature type="compositionally biased region" description="Low complexity" evidence="1">
    <location>
        <begin position="294"/>
        <end position="303"/>
    </location>
</feature>
<evidence type="ECO:0000256" key="1">
    <source>
        <dbReference type="SAM" id="MobiDB-lite"/>
    </source>
</evidence>
<feature type="region of interest" description="Disordered" evidence="1">
    <location>
        <begin position="338"/>
        <end position="406"/>
    </location>
</feature>
<evidence type="ECO:0000256" key="2">
    <source>
        <dbReference type="SAM" id="SignalP"/>
    </source>
</evidence>
<accession>A0AAN6II37</accession>
<reference evidence="3" key="1">
    <citation type="journal article" date="2022" name="bioRxiv">
        <title>Deciphering the potential niche of two novel black yeast fungi from a biological soil crust based on their genomes, phenotypes, and melanin regulation.</title>
        <authorList>
            <consortium name="DOE Joint Genome Institute"/>
            <person name="Carr E.C."/>
            <person name="Barton Q."/>
            <person name="Grambo S."/>
            <person name="Sullivan M."/>
            <person name="Renfro C.M."/>
            <person name="Kuo A."/>
            <person name="Pangilinan J."/>
            <person name="Lipzen A."/>
            <person name="Keymanesh K."/>
            <person name="Savage E."/>
            <person name="Barry K."/>
            <person name="Grigoriev I.V."/>
            <person name="Riekhof W.R."/>
            <person name="Harris S.S."/>
        </authorList>
    </citation>
    <scope>NUCLEOTIDE SEQUENCE</scope>
    <source>
        <strain evidence="3">JF 03-4F</strain>
    </source>
</reference>
<comment type="caution">
    <text evidence="3">The sequence shown here is derived from an EMBL/GenBank/DDBJ whole genome shotgun (WGS) entry which is preliminary data.</text>
</comment>
<keyword evidence="4" id="KW-1185">Reference proteome</keyword>
<evidence type="ECO:0000313" key="3">
    <source>
        <dbReference type="EMBL" id="KAI1618922.1"/>
    </source>
</evidence>
<dbReference type="Proteomes" id="UP001203852">
    <property type="component" value="Unassembled WGS sequence"/>
</dbReference>
<dbReference type="AlphaFoldDB" id="A0AAN6II37"/>